<sequence length="168" mass="18809">HSDCYEWYIGGHAAMSFGWWGDFWDRVSSPEIIADIGETGSVPLPTLEADGGGFNALWSYGIPKMSKNPEAAWEFLKFLISEEASMAMIENSGTGLAQPEINEKAMDQGLIASANRVTIPRSKPNPRYIHGWAISDLYWRYSASLYAGDITPEQFIDLLIERTEKITR</sequence>
<evidence type="ECO:0000313" key="1">
    <source>
        <dbReference type="EMBL" id="GAH17660.1"/>
    </source>
</evidence>
<feature type="non-terminal residue" evidence="1">
    <location>
        <position position="1"/>
    </location>
</feature>
<name>X1EBB6_9ZZZZ</name>
<evidence type="ECO:0008006" key="2">
    <source>
        <dbReference type="Google" id="ProtNLM"/>
    </source>
</evidence>
<organism evidence="1">
    <name type="scientific">marine sediment metagenome</name>
    <dbReference type="NCBI Taxonomy" id="412755"/>
    <lineage>
        <taxon>unclassified sequences</taxon>
        <taxon>metagenomes</taxon>
        <taxon>ecological metagenomes</taxon>
    </lineage>
</organism>
<dbReference type="AlphaFoldDB" id="X1EBB6"/>
<dbReference type="InterPro" id="IPR006059">
    <property type="entry name" value="SBP"/>
</dbReference>
<gene>
    <name evidence="1" type="ORF">S01H4_53265</name>
</gene>
<dbReference type="Gene3D" id="3.40.190.10">
    <property type="entry name" value="Periplasmic binding protein-like II"/>
    <property type="match status" value="1"/>
</dbReference>
<comment type="caution">
    <text evidence="1">The sequence shown here is derived from an EMBL/GenBank/DDBJ whole genome shotgun (WGS) entry which is preliminary data.</text>
</comment>
<dbReference type="Pfam" id="PF01547">
    <property type="entry name" value="SBP_bac_1"/>
    <property type="match status" value="1"/>
</dbReference>
<protein>
    <recommendedName>
        <fullName evidence="2">Extracellular solute-binding protein</fullName>
    </recommendedName>
</protein>
<reference evidence="1" key="1">
    <citation type="journal article" date="2014" name="Front. Microbiol.">
        <title>High frequency of phylogenetically diverse reductive dehalogenase-homologous genes in deep subseafloor sedimentary metagenomes.</title>
        <authorList>
            <person name="Kawai M."/>
            <person name="Futagami T."/>
            <person name="Toyoda A."/>
            <person name="Takaki Y."/>
            <person name="Nishi S."/>
            <person name="Hori S."/>
            <person name="Arai W."/>
            <person name="Tsubouchi T."/>
            <person name="Morono Y."/>
            <person name="Uchiyama I."/>
            <person name="Ito T."/>
            <person name="Fujiyama A."/>
            <person name="Inagaki F."/>
            <person name="Takami H."/>
        </authorList>
    </citation>
    <scope>NUCLEOTIDE SEQUENCE</scope>
    <source>
        <strain evidence="1">Expedition CK06-06</strain>
    </source>
</reference>
<proteinExistence type="predicted"/>
<accession>X1EBB6</accession>
<dbReference type="EMBL" id="BART01030523">
    <property type="protein sequence ID" value="GAH17660.1"/>
    <property type="molecule type" value="Genomic_DNA"/>
</dbReference>
<dbReference type="SUPFAM" id="SSF53850">
    <property type="entry name" value="Periplasmic binding protein-like II"/>
    <property type="match status" value="1"/>
</dbReference>